<dbReference type="Proteomes" id="UP000033725">
    <property type="component" value="Unassembled WGS sequence"/>
</dbReference>
<dbReference type="PATRIC" id="fig|82380.10.peg.500"/>
<evidence type="ECO:0000313" key="1">
    <source>
        <dbReference type="EMBL" id="KJL25709.1"/>
    </source>
</evidence>
<dbReference type="EMBL" id="JYIV01000015">
    <property type="protein sequence ID" value="KJL25709.1"/>
    <property type="molecule type" value="Genomic_DNA"/>
</dbReference>
<protein>
    <submittedName>
        <fullName evidence="1">Uncharacterized protein</fullName>
    </submittedName>
</protein>
<comment type="caution">
    <text evidence="1">The sequence shown here is derived from an EMBL/GenBank/DDBJ whole genome shotgun (WGS) entry which is preliminary data.</text>
</comment>
<dbReference type="AlphaFoldDB" id="A0A0F0KZ66"/>
<organism evidence="1 2">
    <name type="scientific">Microbacterium oxydans</name>
    <dbReference type="NCBI Taxonomy" id="82380"/>
    <lineage>
        <taxon>Bacteria</taxon>
        <taxon>Bacillati</taxon>
        <taxon>Actinomycetota</taxon>
        <taxon>Actinomycetes</taxon>
        <taxon>Micrococcales</taxon>
        <taxon>Microbacteriaceae</taxon>
        <taxon>Microbacterium</taxon>
    </lineage>
</organism>
<dbReference type="RefSeq" id="WP_045262460.1">
    <property type="nucleotide sequence ID" value="NZ_JYIV01000015.1"/>
</dbReference>
<sequence length="278" mass="29710">MITAPRRFPAGAELDILMRLYGYRFTRTGGVAGAERSDDPGDVAAAESSGWPIRAEERLAPVEVFERSISAASALDEDAVLAAFVAGLGSAAHGRQIVISFAWARHLATAPVGVEGLPDCGLALGQGDAHEFDATEVLLRIALGWAWNEQPARYLPDLETAAATGLPAPTDEDRERLRTLIDLIDSQPAGTTAGGLEKAVARAKIIPGTDKYQRYGILIALAEYGLLPSTLSPSWDRFVSRREVADAWAGGPRSDITPPLSGWRGGIDRVRADRLLTL</sequence>
<accession>A0A0F0KZ66</accession>
<reference evidence="1 2" key="1">
    <citation type="submission" date="2015-02" db="EMBL/GenBank/DDBJ databases">
        <title>Draft genome sequences of ten Microbacterium spp. with emphasis on heavy metal contaminated environments.</title>
        <authorList>
            <person name="Corretto E."/>
        </authorList>
    </citation>
    <scope>NUCLEOTIDE SEQUENCE [LARGE SCALE GENOMIC DNA]</scope>
    <source>
        <strain evidence="1 2">BEL163</strain>
    </source>
</reference>
<proteinExistence type="predicted"/>
<name>A0A0F0KZ66_9MICO</name>
<gene>
    <name evidence="1" type="ORF">RN51_00503</name>
</gene>
<evidence type="ECO:0000313" key="2">
    <source>
        <dbReference type="Proteomes" id="UP000033725"/>
    </source>
</evidence>
<dbReference type="OrthoDB" id="7888911at2"/>